<dbReference type="OrthoDB" id="8581336at2"/>
<dbReference type="AlphaFoldDB" id="A0A1C2E2T4"/>
<evidence type="ECO:0000256" key="1">
    <source>
        <dbReference type="ARBA" id="ARBA00010333"/>
    </source>
</evidence>
<gene>
    <name evidence="3" type="ORF">BBI10_11950</name>
</gene>
<comment type="caution">
    <text evidence="3">The sequence shown here is derived from an EMBL/GenBank/DDBJ whole genome shotgun (WGS) entry which is preliminary data.</text>
</comment>
<sequence>MRVWVSGLGLSSALGLWSASALADGPPLRFAVADSWSMPLMQVGPDGPEAGILFDIMESLARQIGQTAQYRVYPRLRVQAATERGDVDVRCYAAQSWLPDMLGDFTWSLPLLTQRNVLVGSAYDTTPFELSAILGDHIGTVLGYAYPVLDPLFATRDLIREDARLQEQVLQKLSAHRYRYAVDTQWSLDWYNRDQKADEKLRAVWVIDEQPVGCVARNDPSVPAQRIMRTLLRMKMSGEIERIVERYQVHSGNPADPY</sequence>
<dbReference type="Proteomes" id="UP000095143">
    <property type="component" value="Unassembled WGS sequence"/>
</dbReference>
<dbReference type="PANTHER" id="PTHR35936:SF6">
    <property type="entry name" value="AMINO ACID ABC TRANSPORTER SUBSTRATE-BINDING PAAT FAMILY PROTEIN"/>
    <property type="match status" value="1"/>
</dbReference>
<reference evidence="3 4" key="1">
    <citation type="submission" date="2016-08" db="EMBL/GenBank/DDBJ databases">
        <title>Whole genome sequence of Pseudomonas graminis strain UASWS1507, a potential biological control agent for agriculture.</title>
        <authorList>
            <person name="Crovadore J."/>
            <person name="Calmin G."/>
            <person name="Chablais R."/>
            <person name="Cochard B."/>
            <person name="Lefort F."/>
        </authorList>
    </citation>
    <scope>NUCLEOTIDE SEQUENCE [LARGE SCALE GENOMIC DNA]</scope>
    <source>
        <strain evidence="3 4">UASWS1507</strain>
    </source>
</reference>
<dbReference type="PANTHER" id="PTHR35936">
    <property type="entry name" value="MEMBRANE-BOUND LYTIC MUREIN TRANSGLYCOSYLASE F"/>
    <property type="match status" value="1"/>
</dbReference>
<evidence type="ECO:0000313" key="4">
    <source>
        <dbReference type="Proteomes" id="UP000095143"/>
    </source>
</evidence>
<organism evidence="3 4">
    <name type="scientific">Pseudomonas graminis</name>
    <dbReference type="NCBI Taxonomy" id="158627"/>
    <lineage>
        <taxon>Bacteria</taxon>
        <taxon>Pseudomonadati</taxon>
        <taxon>Pseudomonadota</taxon>
        <taxon>Gammaproteobacteria</taxon>
        <taxon>Pseudomonadales</taxon>
        <taxon>Pseudomonadaceae</taxon>
        <taxon>Pseudomonas</taxon>
    </lineage>
</organism>
<protein>
    <submittedName>
        <fullName evidence="3">Amino acid ABC transporter substrate-binding protein</fullName>
    </submittedName>
</protein>
<accession>A0A1C2E2T4</accession>
<evidence type="ECO:0000256" key="2">
    <source>
        <dbReference type="SAM" id="SignalP"/>
    </source>
</evidence>
<evidence type="ECO:0000313" key="3">
    <source>
        <dbReference type="EMBL" id="OCX21298.1"/>
    </source>
</evidence>
<dbReference type="Gene3D" id="3.40.190.10">
    <property type="entry name" value="Periplasmic binding protein-like II"/>
    <property type="match status" value="2"/>
</dbReference>
<proteinExistence type="inferred from homology"/>
<dbReference type="EMBL" id="MDEN01000061">
    <property type="protein sequence ID" value="OCX21298.1"/>
    <property type="molecule type" value="Genomic_DNA"/>
</dbReference>
<feature type="signal peptide" evidence="2">
    <location>
        <begin position="1"/>
        <end position="23"/>
    </location>
</feature>
<feature type="chain" id="PRO_5008660002" evidence="2">
    <location>
        <begin position="24"/>
        <end position="258"/>
    </location>
</feature>
<comment type="similarity">
    <text evidence="1">Belongs to the bacterial solute-binding protein 3 family.</text>
</comment>
<keyword evidence="2" id="KW-0732">Signal</keyword>
<dbReference type="SUPFAM" id="SSF53850">
    <property type="entry name" value="Periplasmic binding protein-like II"/>
    <property type="match status" value="1"/>
</dbReference>
<name>A0A1C2E2T4_9PSED</name>